<gene>
    <name evidence="5" type="ORF">CBF30_03785</name>
</gene>
<protein>
    <recommendedName>
        <fullName evidence="7">Acetoin utilization protein</fullName>
    </recommendedName>
</protein>
<dbReference type="Pfam" id="PF00571">
    <property type="entry name" value="CBS"/>
    <property type="match status" value="2"/>
</dbReference>
<keyword evidence="6" id="KW-1185">Reference proteome</keyword>
<dbReference type="EMBL" id="NGJZ01000001">
    <property type="protein sequence ID" value="RSU08369.1"/>
    <property type="molecule type" value="Genomic_DNA"/>
</dbReference>
<dbReference type="OrthoDB" id="9802114at2"/>
<dbReference type="Proteomes" id="UP000288669">
    <property type="component" value="Unassembled WGS sequence"/>
</dbReference>
<dbReference type="PROSITE" id="PS51671">
    <property type="entry name" value="ACT"/>
    <property type="match status" value="1"/>
</dbReference>
<dbReference type="SUPFAM" id="SSF54631">
    <property type="entry name" value="CBS-domain pair"/>
    <property type="match status" value="1"/>
</dbReference>
<name>A0A430AJZ2_9ENTE</name>
<dbReference type="PANTHER" id="PTHR43080:SF2">
    <property type="entry name" value="CBS DOMAIN-CONTAINING PROTEIN"/>
    <property type="match status" value="1"/>
</dbReference>
<reference evidence="5 6" key="1">
    <citation type="submission" date="2017-05" db="EMBL/GenBank/DDBJ databases">
        <title>Vagococcus spp. assemblies.</title>
        <authorList>
            <person name="Gulvik C.A."/>
        </authorList>
    </citation>
    <scope>NUCLEOTIDE SEQUENCE [LARGE SCALE GENOMIC DNA]</scope>
    <source>
        <strain evidence="5 6">DSM 24756</strain>
    </source>
</reference>
<dbReference type="PROSITE" id="PS51371">
    <property type="entry name" value="CBS"/>
    <property type="match status" value="2"/>
</dbReference>
<dbReference type="InterPro" id="IPR051257">
    <property type="entry name" value="Diverse_CBS-Domain"/>
</dbReference>
<evidence type="ECO:0008006" key="7">
    <source>
        <dbReference type="Google" id="ProtNLM"/>
    </source>
</evidence>
<dbReference type="CDD" id="cd04584">
    <property type="entry name" value="CBS_pair_AcuB_like"/>
    <property type="match status" value="1"/>
</dbReference>
<evidence type="ECO:0000256" key="1">
    <source>
        <dbReference type="ARBA" id="ARBA00023122"/>
    </source>
</evidence>
<dbReference type="InterPro" id="IPR045865">
    <property type="entry name" value="ACT-like_dom_sf"/>
</dbReference>
<dbReference type="AlphaFoldDB" id="A0A430AJZ2"/>
<dbReference type="SMART" id="SM00116">
    <property type="entry name" value="CBS"/>
    <property type="match status" value="2"/>
</dbReference>
<dbReference type="InterPro" id="IPR002912">
    <property type="entry name" value="ACT_dom"/>
</dbReference>
<feature type="domain" description="CBS" evidence="3">
    <location>
        <begin position="81"/>
        <end position="140"/>
    </location>
</feature>
<keyword evidence="1 2" id="KW-0129">CBS domain</keyword>
<feature type="domain" description="ACT" evidence="4">
    <location>
        <begin position="144"/>
        <end position="215"/>
    </location>
</feature>
<comment type="caution">
    <text evidence="5">The sequence shown here is derived from an EMBL/GenBank/DDBJ whole genome shotgun (WGS) entry which is preliminary data.</text>
</comment>
<dbReference type="InterPro" id="IPR000644">
    <property type="entry name" value="CBS_dom"/>
</dbReference>
<dbReference type="RefSeq" id="WP_126822905.1">
    <property type="nucleotide sequence ID" value="NZ_JBHLWU010000001.1"/>
</dbReference>
<dbReference type="Gene3D" id="3.10.580.10">
    <property type="entry name" value="CBS-domain"/>
    <property type="match status" value="1"/>
</dbReference>
<proteinExistence type="predicted"/>
<evidence type="ECO:0000259" key="4">
    <source>
        <dbReference type="PROSITE" id="PS51671"/>
    </source>
</evidence>
<organism evidence="5 6">
    <name type="scientific">Vagococcus entomophilus</name>
    <dbReference type="NCBI Taxonomy" id="1160095"/>
    <lineage>
        <taxon>Bacteria</taxon>
        <taxon>Bacillati</taxon>
        <taxon>Bacillota</taxon>
        <taxon>Bacilli</taxon>
        <taxon>Lactobacillales</taxon>
        <taxon>Enterococcaceae</taxon>
        <taxon>Vagococcus</taxon>
    </lineage>
</organism>
<evidence type="ECO:0000313" key="5">
    <source>
        <dbReference type="EMBL" id="RSU08369.1"/>
    </source>
</evidence>
<feature type="domain" description="CBS" evidence="3">
    <location>
        <begin position="7"/>
        <end position="63"/>
    </location>
</feature>
<evidence type="ECO:0000313" key="6">
    <source>
        <dbReference type="Proteomes" id="UP000288669"/>
    </source>
</evidence>
<sequence length="215" mass="24034">MKVALFMTQNVLTISKKTKIVDAVNLMKEHDIHRLPVVESNKLIGLVTESSIQEASPSKATSLSVFEMNYLLNKTGAEDVMIRHVTTIQPDEPLEEAVSKMRAYNVGVLPVVSSKHEVVGIITNNDIFEAFLELTGYKQEGVRISIEIERDEEGVLANITKIFAENHVNIVQIVVYRKIEKPIIVIQLTGAKKEKIEALIQSTGYKILSTMTTEK</sequence>
<evidence type="ECO:0000256" key="2">
    <source>
        <dbReference type="PROSITE-ProRule" id="PRU00703"/>
    </source>
</evidence>
<evidence type="ECO:0000259" key="3">
    <source>
        <dbReference type="PROSITE" id="PS51371"/>
    </source>
</evidence>
<dbReference type="SUPFAM" id="SSF55021">
    <property type="entry name" value="ACT-like"/>
    <property type="match status" value="1"/>
</dbReference>
<dbReference type="InterPro" id="IPR046342">
    <property type="entry name" value="CBS_dom_sf"/>
</dbReference>
<accession>A0A430AJZ2</accession>
<dbReference type="PANTHER" id="PTHR43080">
    <property type="entry name" value="CBS DOMAIN-CONTAINING PROTEIN CBSX3, MITOCHONDRIAL"/>
    <property type="match status" value="1"/>
</dbReference>